<evidence type="ECO:0000256" key="3">
    <source>
        <dbReference type="ARBA" id="ARBA00023134"/>
    </source>
</evidence>
<dbReference type="InterPro" id="IPR030378">
    <property type="entry name" value="G_CP_dom"/>
</dbReference>
<dbReference type="Gene3D" id="1.10.1580.10">
    <property type="match status" value="1"/>
</dbReference>
<protein>
    <recommendedName>
        <fullName evidence="1 4">Ribosome biogenesis GTPase A</fullName>
    </recommendedName>
</protein>
<dbReference type="InterPro" id="IPR023179">
    <property type="entry name" value="GTP-bd_ortho_bundle_sf"/>
</dbReference>
<sequence>MATIQWFPGHMAKARNEVQAKLKQVDLVLEITDARTPEASRNPMMNELVGDKPKIMVLNKQDLADPNVTAQWIRFYESQGTAAIAIDAQHARQLKQIPQLAKKLLHEKIARQQARGIRDPMIKAMCIGIPNVGKSTVLNRLISKNIAVTGNRPGVTKNQQWLKADNSFMLLDTPGILWPKFDDEQVGLKLAFTGAIADNVVNPDDVGLFGLHYFQQRHPDALRKAYHATAADIALPTPDLMVHLAKTNGFGDEYNRMAERVIFDARQGKLGRFTLEVPNEAE</sequence>
<evidence type="ECO:0000259" key="5">
    <source>
        <dbReference type="PROSITE" id="PS51721"/>
    </source>
</evidence>
<dbReference type="InterPro" id="IPR006073">
    <property type="entry name" value="GTP-bd"/>
</dbReference>
<comment type="function">
    <text evidence="4">Required for a late step of 50S ribosomal subunit assembly. Has GTPase activity.</text>
</comment>
<name>A0ABW4CFY5_9LACO</name>
<keyword evidence="2 4" id="KW-0547">Nucleotide-binding</keyword>
<dbReference type="PANTHER" id="PTHR45782:SF4">
    <property type="entry name" value="MITOCHONDRIAL RIBOSOME-ASSOCIATED GTPASE 1"/>
    <property type="match status" value="1"/>
</dbReference>
<dbReference type="InterPro" id="IPR027417">
    <property type="entry name" value="P-loop_NTPase"/>
</dbReference>
<keyword evidence="3 4" id="KW-0342">GTP-binding</keyword>
<dbReference type="Gene3D" id="3.40.50.300">
    <property type="entry name" value="P-loop containing nucleotide triphosphate hydrolases"/>
    <property type="match status" value="1"/>
</dbReference>
<dbReference type="PROSITE" id="PS51721">
    <property type="entry name" value="G_CP"/>
    <property type="match status" value="1"/>
</dbReference>
<dbReference type="CDD" id="cd01856">
    <property type="entry name" value="YlqF"/>
    <property type="match status" value="1"/>
</dbReference>
<evidence type="ECO:0000256" key="4">
    <source>
        <dbReference type="PIRNR" id="PIRNR006230"/>
    </source>
</evidence>
<keyword evidence="4" id="KW-0963">Cytoplasm</keyword>
<dbReference type="InterPro" id="IPR019991">
    <property type="entry name" value="GTP-bd_ribosome_bgen"/>
</dbReference>
<comment type="subcellular location">
    <subcellularLocation>
        <location evidence="4">Cytoplasm</location>
    </subcellularLocation>
</comment>
<dbReference type="Proteomes" id="UP001597196">
    <property type="component" value="Unassembled WGS sequence"/>
</dbReference>
<dbReference type="InterPro" id="IPR016478">
    <property type="entry name" value="GTPase_MTG1"/>
</dbReference>
<evidence type="ECO:0000256" key="2">
    <source>
        <dbReference type="ARBA" id="ARBA00022741"/>
    </source>
</evidence>
<reference evidence="7" key="1">
    <citation type="journal article" date="2019" name="Int. J. Syst. Evol. Microbiol.">
        <title>The Global Catalogue of Microorganisms (GCM) 10K type strain sequencing project: providing services to taxonomists for standard genome sequencing and annotation.</title>
        <authorList>
            <consortium name="The Broad Institute Genomics Platform"/>
            <consortium name="The Broad Institute Genome Sequencing Center for Infectious Disease"/>
            <person name="Wu L."/>
            <person name="Ma J."/>
        </authorList>
    </citation>
    <scope>NUCLEOTIDE SEQUENCE [LARGE SCALE GENOMIC DNA]</scope>
    <source>
        <strain evidence="7">CCM 8980</strain>
    </source>
</reference>
<keyword evidence="7" id="KW-1185">Reference proteome</keyword>
<accession>A0ABW4CFY5</accession>
<dbReference type="PANTHER" id="PTHR45782">
    <property type="entry name" value="MITOCHONDRIAL RIBOSOME-ASSOCIATED GTPASE 1"/>
    <property type="match status" value="1"/>
</dbReference>
<dbReference type="Pfam" id="PF01926">
    <property type="entry name" value="MMR_HSR1"/>
    <property type="match status" value="1"/>
</dbReference>
<dbReference type="EMBL" id="JBHTOC010000001">
    <property type="protein sequence ID" value="MFD1428801.1"/>
    <property type="molecule type" value="Genomic_DNA"/>
</dbReference>
<evidence type="ECO:0000313" key="7">
    <source>
        <dbReference type="Proteomes" id="UP001597196"/>
    </source>
</evidence>
<evidence type="ECO:0000313" key="6">
    <source>
        <dbReference type="EMBL" id="MFD1428801.1"/>
    </source>
</evidence>
<comment type="caution">
    <text evidence="6">The sequence shown here is derived from an EMBL/GenBank/DDBJ whole genome shotgun (WGS) entry which is preliminary data.</text>
</comment>
<dbReference type="SUPFAM" id="SSF52540">
    <property type="entry name" value="P-loop containing nucleoside triphosphate hydrolases"/>
    <property type="match status" value="1"/>
</dbReference>
<organism evidence="6 7">
    <name type="scientific">Lacticaseibacillus mingshuiensis</name>
    <dbReference type="NCBI Taxonomy" id="2799574"/>
    <lineage>
        <taxon>Bacteria</taxon>
        <taxon>Bacillati</taxon>
        <taxon>Bacillota</taxon>
        <taxon>Bacilli</taxon>
        <taxon>Lactobacillales</taxon>
        <taxon>Lactobacillaceae</taxon>
        <taxon>Lacticaseibacillus</taxon>
    </lineage>
</organism>
<proteinExistence type="inferred from homology"/>
<dbReference type="RefSeq" id="WP_203625832.1">
    <property type="nucleotide sequence ID" value="NZ_BOLQ01000001.1"/>
</dbReference>
<feature type="domain" description="CP-type G" evidence="5">
    <location>
        <begin position="15"/>
        <end position="179"/>
    </location>
</feature>
<gene>
    <name evidence="6" type="primary">ylqF</name>
    <name evidence="6" type="ORF">ACFQ4P_00885</name>
</gene>
<evidence type="ECO:0000256" key="1">
    <source>
        <dbReference type="ARBA" id="ARBA00014898"/>
    </source>
</evidence>
<dbReference type="NCBIfam" id="TIGR03596">
    <property type="entry name" value="GTPase_YlqF"/>
    <property type="match status" value="1"/>
</dbReference>
<dbReference type="PIRSF" id="PIRSF006230">
    <property type="entry name" value="MG442"/>
    <property type="match status" value="1"/>
</dbReference>
<comment type="similarity">
    <text evidence="4">Belongs to the TRAFAC class YlqF/YawG GTPase family. MTG1 subfamily.</text>
</comment>